<evidence type="ECO:0000313" key="2">
    <source>
        <dbReference type="EMBL" id="HAF0292526.1"/>
    </source>
</evidence>
<dbReference type="PANTHER" id="PTHR22576:SF37">
    <property type="entry name" value="MUCOSA-ASSOCIATED LYMPHOID TISSUE LYMPHOMA TRANSLOCATION PROTEIN 1"/>
    <property type="match status" value="1"/>
</dbReference>
<dbReference type="Pfam" id="PF00656">
    <property type="entry name" value="Peptidase_C14"/>
    <property type="match status" value="1"/>
</dbReference>
<organism evidence="2">
    <name type="scientific">Salmonella enterica subsp. enterica serovar Typhimurium var. 5-</name>
    <dbReference type="NCBI Taxonomy" id="1620419"/>
    <lineage>
        <taxon>Bacteria</taxon>
        <taxon>Pseudomonadati</taxon>
        <taxon>Pseudomonadota</taxon>
        <taxon>Gammaproteobacteria</taxon>
        <taxon>Enterobacterales</taxon>
        <taxon>Enterobacteriaceae</taxon>
        <taxon>Salmonella</taxon>
    </lineage>
</organism>
<gene>
    <name evidence="2" type="ORF">G9C53_004920</name>
</gene>
<dbReference type="InterPro" id="IPR029030">
    <property type="entry name" value="Caspase-like_dom_sf"/>
</dbReference>
<feature type="domain" description="Peptidase C14 caspase" evidence="1">
    <location>
        <begin position="1"/>
        <end position="182"/>
    </location>
</feature>
<sequence length="314" mass="34462">MRKALVVGLNDYPSAPLKGCVNDAVRFDSVISKNGDGSPNFHVMPILNTATKGELRHAIESLFEGDNDIVLFYFSGHGLLKNTGGYIVTTDATVYDEGISMDDILKIANRSKARDKVIILDCCHSGAFGSPSFSDNENKLAQLCDGLTILTASKSKESAIEINGSGVFTSLLLDALEGGAADLRGNITPGSVYSYIDEALGAWEQRPVFKTNVSRFTSLRTVSPKLPLTTLRKLKDYFENPAQEYPLNPTYEFTHQDALEEHVTIMKDLQKFTSVGLVVPVAEEHMYFAAINSKSCRLTALGYQYWRLATEGKI</sequence>
<dbReference type="SUPFAM" id="SSF52129">
    <property type="entry name" value="Caspase-like"/>
    <property type="match status" value="1"/>
</dbReference>
<reference evidence="2" key="2">
    <citation type="submission" date="2018-07" db="EMBL/GenBank/DDBJ databases">
        <authorList>
            <consortium name="NCBI Pathogen Detection Project"/>
        </authorList>
    </citation>
    <scope>NUCLEOTIDE SEQUENCE</scope>
    <source>
        <strain evidence="2">N26921</strain>
    </source>
</reference>
<name>A0A740PMC0_SALTM</name>
<dbReference type="PANTHER" id="PTHR22576">
    <property type="entry name" value="MUCOSA ASSOCIATED LYMPHOID TISSUE LYMPHOMA TRANSLOCATION PROTEIN 1/PARACASPASE"/>
    <property type="match status" value="1"/>
</dbReference>
<dbReference type="EMBL" id="DAATVL010000058">
    <property type="protein sequence ID" value="HAF0292526.1"/>
    <property type="molecule type" value="Genomic_DNA"/>
</dbReference>
<evidence type="ECO:0000259" key="1">
    <source>
        <dbReference type="Pfam" id="PF00656"/>
    </source>
</evidence>
<dbReference type="AlphaFoldDB" id="A0A740PMC0"/>
<dbReference type="GO" id="GO:0004197">
    <property type="term" value="F:cysteine-type endopeptidase activity"/>
    <property type="evidence" value="ECO:0007669"/>
    <property type="project" value="InterPro"/>
</dbReference>
<accession>A0A740PMC0</accession>
<protein>
    <submittedName>
        <fullName evidence="2">Caspase family protein</fullName>
    </submittedName>
</protein>
<proteinExistence type="predicted"/>
<dbReference type="InterPro" id="IPR052039">
    <property type="entry name" value="Caspase-related_regulators"/>
</dbReference>
<comment type="caution">
    <text evidence="2">The sequence shown here is derived from an EMBL/GenBank/DDBJ whole genome shotgun (WGS) entry which is preliminary data.</text>
</comment>
<dbReference type="Gene3D" id="3.40.50.1460">
    <property type="match status" value="1"/>
</dbReference>
<reference evidence="2" key="1">
    <citation type="journal article" date="2018" name="Genome Biol.">
        <title>SKESA: strategic k-mer extension for scrupulous assemblies.</title>
        <authorList>
            <person name="Souvorov A."/>
            <person name="Agarwala R."/>
            <person name="Lipman D.J."/>
        </authorList>
    </citation>
    <scope>NUCLEOTIDE SEQUENCE</scope>
    <source>
        <strain evidence="2">N26921</strain>
    </source>
</reference>
<dbReference type="GO" id="GO:0006508">
    <property type="term" value="P:proteolysis"/>
    <property type="evidence" value="ECO:0007669"/>
    <property type="project" value="InterPro"/>
</dbReference>
<dbReference type="InterPro" id="IPR011600">
    <property type="entry name" value="Pept_C14_caspase"/>
</dbReference>